<proteinExistence type="predicted"/>
<evidence type="ECO:0008006" key="3">
    <source>
        <dbReference type="Google" id="ProtNLM"/>
    </source>
</evidence>
<sequence>MVHKLLLSVFLAFLCCSCKFNPRVDNTGDSTLQGIWDEDKKPFEEKLASVEKYKLKFICDSFYLDIKSHTRVNLDAGECYSRQEWSEYVKGTYVRKDDFLYLTGSFVNEHYRYKPQGSCYRFGKYEEKFLISQQGTDSLELRNTLTGITHLVILKQRVDCKNNQE</sequence>
<protein>
    <recommendedName>
        <fullName evidence="3">Fumarate hydratase</fullName>
    </recommendedName>
</protein>
<gene>
    <name evidence="1" type="ORF">ACFSAH_03690</name>
</gene>
<comment type="caution">
    <text evidence="1">The sequence shown here is derived from an EMBL/GenBank/DDBJ whole genome shotgun (WGS) entry which is preliminary data.</text>
</comment>
<dbReference type="Proteomes" id="UP001597118">
    <property type="component" value="Unassembled WGS sequence"/>
</dbReference>
<evidence type="ECO:0000313" key="2">
    <source>
        <dbReference type="Proteomes" id="UP001597118"/>
    </source>
</evidence>
<reference evidence="2" key="1">
    <citation type="journal article" date="2019" name="Int. J. Syst. Evol. Microbiol.">
        <title>The Global Catalogue of Microorganisms (GCM) 10K type strain sequencing project: providing services to taxonomists for standard genome sequencing and annotation.</title>
        <authorList>
            <consortium name="The Broad Institute Genomics Platform"/>
            <consortium name="The Broad Institute Genome Sequencing Center for Infectious Disease"/>
            <person name="Wu L."/>
            <person name="Ma J."/>
        </authorList>
    </citation>
    <scope>NUCLEOTIDE SEQUENCE [LARGE SCALE GENOMIC DNA]</scope>
    <source>
        <strain evidence="2">CCUG 53762</strain>
    </source>
</reference>
<organism evidence="1 2">
    <name type="scientific">Pseudopedobacter beijingensis</name>
    <dbReference type="NCBI Taxonomy" id="1207056"/>
    <lineage>
        <taxon>Bacteria</taxon>
        <taxon>Pseudomonadati</taxon>
        <taxon>Bacteroidota</taxon>
        <taxon>Sphingobacteriia</taxon>
        <taxon>Sphingobacteriales</taxon>
        <taxon>Sphingobacteriaceae</taxon>
        <taxon>Pseudopedobacter</taxon>
    </lineage>
</organism>
<evidence type="ECO:0000313" key="1">
    <source>
        <dbReference type="EMBL" id="MFD1628962.1"/>
    </source>
</evidence>
<keyword evidence="2" id="KW-1185">Reference proteome</keyword>
<name>A0ABW4I993_9SPHI</name>
<dbReference type="RefSeq" id="WP_379661343.1">
    <property type="nucleotide sequence ID" value="NZ_JBHUDG010000003.1"/>
</dbReference>
<dbReference type="EMBL" id="JBHUDG010000003">
    <property type="protein sequence ID" value="MFD1628962.1"/>
    <property type="molecule type" value="Genomic_DNA"/>
</dbReference>
<accession>A0ABW4I993</accession>